<dbReference type="OrthoDB" id="8595906at2"/>
<keyword evidence="1" id="KW-1133">Transmembrane helix</keyword>
<evidence type="ECO:0000313" key="2">
    <source>
        <dbReference type="EMBL" id="PEH89751.1"/>
    </source>
</evidence>
<keyword evidence="3" id="KW-1185">Reference proteome</keyword>
<evidence type="ECO:0000256" key="1">
    <source>
        <dbReference type="SAM" id="Phobius"/>
    </source>
</evidence>
<gene>
    <name evidence="2" type="ORF">CRM82_15110</name>
</gene>
<protein>
    <submittedName>
        <fullName evidence="2">Uncharacterized protein</fullName>
    </submittedName>
</protein>
<sequence>MGSFSIWHWFTMFIFGLVVWLAVAWPIARILTRTGHSKWLAVLALIPGVNWISLWIFAYKPWPREGE</sequence>
<dbReference type="EMBL" id="PDEA01000001">
    <property type="protein sequence ID" value="PEH89751.1"/>
    <property type="molecule type" value="Genomic_DNA"/>
</dbReference>
<reference evidence="3" key="1">
    <citation type="submission" date="2017-09" db="EMBL/GenBank/DDBJ databases">
        <title>FDA dAtabase for Regulatory Grade micrObial Sequences (FDA-ARGOS): Supporting development and validation of Infectious Disease Dx tests.</title>
        <authorList>
            <person name="Minogue T."/>
            <person name="Wolcott M."/>
            <person name="Wasieloski L."/>
            <person name="Aguilar W."/>
            <person name="Moore D."/>
            <person name="Tallon L."/>
            <person name="Sadzewicz L."/>
            <person name="Ott S."/>
            <person name="Zhao X."/>
            <person name="Nagaraj S."/>
            <person name="Vavikolanu K."/>
            <person name="Aluvathingal J."/>
            <person name="Nadendla S."/>
            <person name="Sichtig H."/>
        </authorList>
    </citation>
    <scope>NUCLEOTIDE SEQUENCE [LARGE SCALE GENOMIC DNA]</scope>
    <source>
        <strain evidence="3">FDAARGOS_394</strain>
    </source>
</reference>
<evidence type="ECO:0000313" key="3">
    <source>
        <dbReference type="Proteomes" id="UP000220246"/>
    </source>
</evidence>
<accession>A0A2A7UX35</accession>
<feature type="transmembrane region" description="Helical" evidence="1">
    <location>
        <begin position="6"/>
        <end position="27"/>
    </location>
</feature>
<dbReference type="Proteomes" id="UP000220246">
    <property type="component" value="Unassembled WGS sequence"/>
</dbReference>
<organism evidence="2 3">
    <name type="scientific">Comamonas terrigena</name>
    <dbReference type="NCBI Taxonomy" id="32013"/>
    <lineage>
        <taxon>Bacteria</taxon>
        <taxon>Pseudomonadati</taxon>
        <taxon>Pseudomonadota</taxon>
        <taxon>Betaproteobacteria</taxon>
        <taxon>Burkholderiales</taxon>
        <taxon>Comamonadaceae</taxon>
        <taxon>Comamonas</taxon>
    </lineage>
</organism>
<proteinExistence type="predicted"/>
<keyword evidence="1" id="KW-0472">Membrane</keyword>
<comment type="caution">
    <text evidence="2">The sequence shown here is derived from an EMBL/GenBank/DDBJ whole genome shotgun (WGS) entry which is preliminary data.</text>
</comment>
<dbReference type="RefSeq" id="WP_083520210.1">
    <property type="nucleotide sequence ID" value="NZ_DAMCYT010000010.1"/>
</dbReference>
<feature type="transmembrane region" description="Helical" evidence="1">
    <location>
        <begin position="39"/>
        <end position="58"/>
    </location>
</feature>
<keyword evidence="1" id="KW-0812">Transmembrane</keyword>
<dbReference type="AlphaFoldDB" id="A0A2A7UX35"/>
<name>A0A2A7UX35_COMTR</name>